<name>A0AAV3NQ42_LITER</name>
<protein>
    <submittedName>
        <fullName evidence="2">Uncharacterized protein</fullName>
    </submittedName>
</protein>
<reference evidence="2 3" key="1">
    <citation type="submission" date="2024-01" db="EMBL/GenBank/DDBJ databases">
        <title>The complete chloroplast genome sequence of Lithospermum erythrorhizon: insights into the phylogenetic relationship among Boraginaceae species and the maternal lineages of purple gromwells.</title>
        <authorList>
            <person name="Okada T."/>
            <person name="Watanabe K."/>
        </authorList>
    </citation>
    <scope>NUCLEOTIDE SEQUENCE [LARGE SCALE GENOMIC DNA]</scope>
</reference>
<dbReference type="PANTHER" id="PTHR33356">
    <property type="entry name" value="TIP41-LIKE PROTEIN"/>
    <property type="match status" value="1"/>
</dbReference>
<dbReference type="Proteomes" id="UP001454036">
    <property type="component" value="Unassembled WGS sequence"/>
</dbReference>
<dbReference type="EMBL" id="BAABME010000287">
    <property type="protein sequence ID" value="GAA0141460.1"/>
    <property type="molecule type" value="Genomic_DNA"/>
</dbReference>
<feature type="region of interest" description="Disordered" evidence="1">
    <location>
        <begin position="94"/>
        <end position="119"/>
    </location>
</feature>
<gene>
    <name evidence="2" type="ORF">LIER_02597</name>
</gene>
<dbReference type="AlphaFoldDB" id="A0AAV3NQ42"/>
<evidence type="ECO:0000313" key="3">
    <source>
        <dbReference type="Proteomes" id="UP001454036"/>
    </source>
</evidence>
<accession>A0AAV3NQ42</accession>
<organism evidence="2 3">
    <name type="scientific">Lithospermum erythrorhizon</name>
    <name type="common">Purple gromwell</name>
    <name type="synonym">Lithospermum officinale var. erythrorhizon</name>
    <dbReference type="NCBI Taxonomy" id="34254"/>
    <lineage>
        <taxon>Eukaryota</taxon>
        <taxon>Viridiplantae</taxon>
        <taxon>Streptophyta</taxon>
        <taxon>Embryophyta</taxon>
        <taxon>Tracheophyta</taxon>
        <taxon>Spermatophyta</taxon>
        <taxon>Magnoliopsida</taxon>
        <taxon>eudicotyledons</taxon>
        <taxon>Gunneridae</taxon>
        <taxon>Pentapetalae</taxon>
        <taxon>asterids</taxon>
        <taxon>lamiids</taxon>
        <taxon>Boraginales</taxon>
        <taxon>Boraginaceae</taxon>
        <taxon>Boraginoideae</taxon>
        <taxon>Lithospermeae</taxon>
        <taxon>Lithospermum</taxon>
    </lineage>
</organism>
<evidence type="ECO:0000256" key="1">
    <source>
        <dbReference type="SAM" id="MobiDB-lite"/>
    </source>
</evidence>
<keyword evidence="3" id="KW-1185">Reference proteome</keyword>
<feature type="compositionally biased region" description="Polar residues" evidence="1">
    <location>
        <begin position="110"/>
        <end position="119"/>
    </location>
</feature>
<evidence type="ECO:0000313" key="2">
    <source>
        <dbReference type="EMBL" id="GAA0141460.1"/>
    </source>
</evidence>
<comment type="caution">
    <text evidence="2">The sequence shown here is derived from an EMBL/GenBank/DDBJ whole genome shotgun (WGS) entry which is preliminary data.</text>
</comment>
<dbReference type="PANTHER" id="PTHR33356:SF17">
    <property type="entry name" value="TPX2 CENTRAL DOMAIN-CONTAINING PROTEIN"/>
    <property type="match status" value="1"/>
</dbReference>
<sequence length="345" mass="38600">MAKRFDEGEFWLPAEFLSDEDILMSNKDNLNNNKNLNNFHFPSEFPFDFDQVVNSTNVEDHLVELTRQLSLHKSHQNYQRGNYAKVGSPQSTLFQFGGSSNGGSPNDPSQVSSPTSHFAPASNSSDLIYQAAAQVARLKIKQALNNSVLYNAYVQRVREEQILKHQQQRENVWSNNQSKDFVIQQQKQNGFSGVNVGAYLENEKSVWPSLQCMMQQNQQKRSGNGGSGNGHLSNVKKPSAGTGVFIPRLYGSCINEINGGFETRKNKMTGSTTSLHGLGERSYPHVIGGGHALPQWQPRRGGGLCSDYELQLAHKNAMLMHQRSSHLHQQVAISHELGLPQEWTY</sequence>
<feature type="region of interest" description="Disordered" evidence="1">
    <location>
        <begin position="216"/>
        <end position="239"/>
    </location>
</feature>
<proteinExistence type="predicted"/>